<dbReference type="VEuPathDB" id="FungiDB:GMDG_00893"/>
<dbReference type="GO" id="GO:0004439">
    <property type="term" value="F:phosphatidylinositol-4,5-bisphosphate 5-phosphatase activity"/>
    <property type="evidence" value="ECO:0007669"/>
    <property type="project" value="TreeGrafter"/>
</dbReference>
<name>A0A177A8Q4_9PEZI</name>
<dbReference type="SMART" id="SM00128">
    <property type="entry name" value="IPPc"/>
    <property type="match status" value="1"/>
</dbReference>
<dbReference type="Pfam" id="PF22669">
    <property type="entry name" value="Exo_endo_phos2"/>
    <property type="match status" value="1"/>
</dbReference>
<organism evidence="3">
    <name type="scientific">Pseudogymnoascus destructans</name>
    <dbReference type="NCBI Taxonomy" id="655981"/>
    <lineage>
        <taxon>Eukaryota</taxon>
        <taxon>Fungi</taxon>
        <taxon>Dikarya</taxon>
        <taxon>Ascomycota</taxon>
        <taxon>Pezizomycotina</taxon>
        <taxon>Leotiomycetes</taxon>
        <taxon>Thelebolales</taxon>
        <taxon>Thelebolaceae</taxon>
        <taxon>Pseudogymnoascus</taxon>
    </lineage>
</organism>
<dbReference type="eggNOG" id="KOG0566">
    <property type="taxonomic scope" value="Eukaryota"/>
</dbReference>
<keyword evidence="1" id="KW-1133">Transmembrane helix</keyword>
<protein>
    <recommendedName>
        <fullName evidence="2">Inositol polyphosphate-related phosphatase domain-containing protein</fullName>
    </recommendedName>
</protein>
<keyword evidence="1" id="KW-0472">Membrane</keyword>
<feature type="domain" description="Inositol polyphosphate-related phosphatase" evidence="2">
    <location>
        <begin position="4"/>
        <end position="377"/>
    </location>
</feature>
<dbReference type="Gene3D" id="3.60.10.10">
    <property type="entry name" value="Endonuclease/exonuclease/phosphatase"/>
    <property type="match status" value="1"/>
</dbReference>
<keyword evidence="1" id="KW-0812">Transmembrane</keyword>
<dbReference type="GeneID" id="36288034"/>
<dbReference type="GO" id="GO:0046856">
    <property type="term" value="P:phosphatidylinositol dephosphorylation"/>
    <property type="evidence" value="ECO:0007669"/>
    <property type="project" value="InterPro"/>
</dbReference>
<dbReference type="InterPro" id="IPR000300">
    <property type="entry name" value="IPPc"/>
</dbReference>
<dbReference type="EMBL" id="KV441396">
    <property type="protein sequence ID" value="OAF58539.1"/>
    <property type="molecule type" value="Genomic_DNA"/>
</dbReference>
<dbReference type="Proteomes" id="UP000077154">
    <property type="component" value="Unassembled WGS sequence"/>
</dbReference>
<gene>
    <name evidence="3" type="ORF">VC83_04966</name>
</gene>
<evidence type="ECO:0000313" key="3">
    <source>
        <dbReference type="EMBL" id="OAF58539.1"/>
    </source>
</evidence>
<dbReference type="InterPro" id="IPR036691">
    <property type="entry name" value="Endo/exonu/phosph_ase_sf"/>
</dbReference>
<dbReference type="InterPro" id="IPR046985">
    <property type="entry name" value="IP5"/>
</dbReference>
<dbReference type="AlphaFoldDB" id="A0A177A8Q4"/>
<accession>A0A177A8Q4</accession>
<proteinExistence type="predicted"/>
<dbReference type="RefSeq" id="XP_024323824.1">
    <property type="nucleotide sequence ID" value="XM_024468592.1"/>
</dbReference>
<dbReference type="OrthoDB" id="62798at2759"/>
<feature type="transmembrane region" description="Helical" evidence="1">
    <location>
        <begin position="431"/>
        <end position="450"/>
    </location>
</feature>
<dbReference type="PANTHER" id="PTHR11200">
    <property type="entry name" value="INOSITOL 5-PHOSPHATASE"/>
    <property type="match status" value="1"/>
</dbReference>
<reference evidence="3" key="1">
    <citation type="submission" date="2016-03" db="EMBL/GenBank/DDBJ databases">
        <title>Updated assembly of Pseudogymnoascus destructans, the fungus causing white-nose syndrome of bats.</title>
        <authorList>
            <person name="Palmer J.M."/>
            <person name="Drees K.P."/>
            <person name="Foster J.T."/>
            <person name="Lindner D.L."/>
        </authorList>
    </citation>
    <scope>NUCLEOTIDE SEQUENCE [LARGE SCALE GENOMIC DNA]</scope>
    <source>
        <strain evidence="3">20631-21</strain>
    </source>
</reference>
<sequence length="452" mass="49394">MSQRALDLFVLTYNCAHNAIDVPSLSSNLFNAVDHVPDLLIISLQEMSPLSHGLIGGSLLSPFFSLISEAVEIAARKLSGDSPAAGNSANSEPRIFTNVAIRNIGMTGIMAFSRDATAIQNLQTGEVGLGISSIGNKGGVGLRFTYADAKSGGETELTFVAAHLAAMEWDWERRNGDWKNIVRRLVFTPADGDEGGKAAKARVGSEEAPLLVESESANGIYKPTSHLFVAGDLNYRTSDTKPGPDDYEVSFPQPHDSVESPRHYSYLFKHDQLTRERLAGRTFHGLSEAPVTFPPTYKFDEGPYLTADEDTKAWAWASHRWPSWTDRVLFLEAPKWMERKDGNAKIEVNKYEPLPLFKTSDHRAVLLSVKVPLVGIPEPDEDEDAASSDPRINPPFEIDPDWSTARAIARKEELVVGITGYLTGTWEGRCIIGGTIAALVGGYFLLLAAFGN</sequence>
<dbReference type="PANTHER" id="PTHR11200:SF286">
    <property type="entry name" value="5-PHOSPHATASE, PUTATIVE (AFU_ORTHOLOGUE AFUA_5G07600)-RELATED"/>
    <property type="match status" value="1"/>
</dbReference>
<dbReference type="SUPFAM" id="SSF56219">
    <property type="entry name" value="DNase I-like"/>
    <property type="match status" value="1"/>
</dbReference>
<evidence type="ECO:0000259" key="2">
    <source>
        <dbReference type="SMART" id="SM00128"/>
    </source>
</evidence>
<evidence type="ECO:0000256" key="1">
    <source>
        <dbReference type="SAM" id="Phobius"/>
    </source>
</evidence>